<proteinExistence type="predicted"/>
<dbReference type="EMBL" id="CM037624">
    <property type="protein sequence ID" value="KAH8011391.1"/>
    <property type="molecule type" value="Genomic_DNA"/>
</dbReference>
<reference evidence="1" key="1">
    <citation type="submission" date="2021-08" db="EMBL/GenBank/DDBJ databases">
        <title>The first chromosome-level gecko genome reveals the dynamic sex chromosomes of Neotropical dwarf geckos (Sphaerodactylidae: Sphaerodactylus).</title>
        <authorList>
            <person name="Pinto B.J."/>
            <person name="Keating S.E."/>
            <person name="Gamble T."/>
        </authorList>
    </citation>
    <scope>NUCLEOTIDE SEQUENCE</scope>
    <source>
        <strain evidence="1">TG3544</strain>
    </source>
</reference>
<comment type="caution">
    <text evidence="1">The sequence shown here is derived from an EMBL/GenBank/DDBJ whole genome shotgun (WGS) entry which is preliminary data.</text>
</comment>
<dbReference type="Proteomes" id="UP000827872">
    <property type="component" value="Linkage Group LG11"/>
</dbReference>
<evidence type="ECO:0000313" key="1">
    <source>
        <dbReference type="EMBL" id="KAH8011391.1"/>
    </source>
</evidence>
<protein>
    <submittedName>
        <fullName evidence="1">Uncharacterized protein</fullName>
    </submittedName>
</protein>
<name>A0ACB8FWF3_9SAUR</name>
<evidence type="ECO:0000313" key="2">
    <source>
        <dbReference type="Proteomes" id="UP000827872"/>
    </source>
</evidence>
<sequence>MATSLVKVNGTEVSVEDSGKTVVNINITQESWLSYLVGAVSEASQKWKAGRKKWKEVESGKKEPAPETPKFPPGSPAKAKCTGEQKVLGGVQILLGITCLGLGGLLCVMSDYVPAIGSGAPFWMGGLVLLAAFFNLTSVVAACVGLALGAADVRYLTYTPYWVDQLCERGDRDLSWMATQIPSHDWREDQCKYKMESMLAASEDYVAIRDPEVPPPYEEPAKEEVAA</sequence>
<gene>
    <name evidence="1" type="ORF">K3G42_022381</name>
</gene>
<organism evidence="1 2">
    <name type="scientific">Sphaerodactylus townsendi</name>
    <dbReference type="NCBI Taxonomy" id="933632"/>
    <lineage>
        <taxon>Eukaryota</taxon>
        <taxon>Metazoa</taxon>
        <taxon>Chordata</taxon>
        <taxon>Craniata</taxon>
        <taxon>Vertebrata</taxon>
        <taxon>Euteleostomi</taxon>
        <taxon>Lepidosauria</taxon>
        <taxon>Squamata</taxon>
        <taxon>Bifurcata</taxon>
        <taxon>Gekkota</taxon>
        <taxon>Sphaerodactylidae</taxon>
        <taxon>Sphaerodactylus</taxon>
    </lineage>
</organism>
<keyword evidence="2" id="KW-1185">Reference proteome</keyword>
<accession>A0ACB8FWF3</accession>